<dbReference type="PROSITE" id="PS50885">
    <property type="entry name" value="HAMP"/>
    <property type="match status" value="1"/>
</dbReference>
<keyword evidence="14" id="KW-0175">Coiled coil</keyword>
<dbReference type="InterPro" id="IPR050351">
    <property type="entry name" value="BphY/WalK/GraS-like"/>
</dbReference>
<feature type="domain" description="Histidine kinase" evidence="16">
    <location>
        <begin position="526"/>
        <end position="736"/>
    </location>
</feature>
<dbReference type="InterPro" id="IPR000014">
    <property type="entry name" value="PAS"/>
</dbReference>
<dbReference type="InterPro" id="IPR003660">
    <property type="entry name" value="HAMP_dom"/>
</dbReference>
<dbReference type="PROSITE" id="PS50112">
    <property type="entry name" value="PAS"/>
    <property type="match status" value="1"/>
</dbReference>
<evidence type="ECO:0000259" key="18">
    <source>
        <dbReference type="PROSITE" id="PS50885"/>
    </source>
</evidence>
<dbReference type="SUPFAM" id="SSF55874">
    <property type="entry name" value="ATPase domain of HSP90 chaperone/DNA topoisomerase II/histidine kinase"/>
    <property type="match status" value="1"/>
</dbReference>
<feature type="transmembrane region" description="Helical" evidence="15">
    <location>
        <begin position="21"/>
        <end position="40"/>
    </location>
</feature>
<dbReference type="InterPro" id="IPR035965">
    <property type="entry name" value="PAS-like_dom_sf"/>
</dbReference>
<organism evidence="19 20">
    <name type="scientific">Candidatus Manganitrophus noduliformans</name>
    <dbReference type="NCBI Taxonomy" id="2606439"/>
    <lineage>
        <taxon>Bacteria</taxon>
        <taxon>Pseudomonadati</taxon>
        <taxon>Nitrospirota</taxon>
        <taxon>Nitrospiria</taxon>
        <taxon>Candidatus Troglogloeales</taxon>
        <taxon>Candidatus Manganitrophaceae</taxon>
        <taxon>Candidatus Manganitrophus</taxon>
    </lineage>
</organism>
<evidence type="ECO:0000259" key="17">
    <source>
        <dbReference type="PROSITE" id="PS50112"/>
    </source>
</evidence>
<keyword evidence="4" id="KW-1003">Cell membrane</keyword>
<comment type="catalytic activity">
    <reaction evidence="1">
        <text>ATP + protein L-histidine = ADP + protein N-phospho-L-histidine.</text>
        <dbReference type="EC" id="2.7.13.3"/>
    </reaction>
</comment>
<dbReference type="Pfam" id="PF02518">
    <property type="entry name" value="HATPase_c"/>
    <property type="match status" value="1"/>
</dbReference>
<keyword evidence="12" id="KW-0902">Two-component regulatory system</keyword>
<keyword evidence="9" id="KW-0418">Kinase</keyword>
<gene>
    <name evidence="19" type="ORF">MNODULE_01440</name>
</gene>
<dbReference type="InterPro" id="IPR045671">
    <property type="entry name" value="NtrY-like_N"/>
</dbReference>
<feature type="transmembrane region" description="Helical" evidence="15">
    <location>
        <begin position="52"/>
        <end position="76"/>
    </location>
</feature>
<feature type="domain" description="PAS" evidence="17">
    <location>
        <begin position="395"/>
        <end position="443"/>
    </location>
</feature>
<dbReference type="PIRSF" id="PIRSF037532">
    <property type="entry name" value="STHK_NtrY"/>
    <property type="match status" value="1"/>
</dbReference>
<keyword evidence="5" id="KW-0597">Phosphoprotein</keyword>
<dbReference type="SMART" id="SM00387">
    <property type="entry name" value="HATPase_c"/>
    <property type="match status" value="1"/>
</dbReference>
<dbReference type="PANTHER" id="PTHR42878">
    <property type="entry name" value="TWO-COMPONENT HISTIDINE KINASE"/>
    <property type="match status" value="1"/>
</dbReference>
<dbReference type="PANTHER" id="PTHR42878:SF7">
    <property type="entry name" value="SENSOR HISTIDINE KINASE GLRK"/>
    <property type="match status" value="1"/>
</dbReference>
<comment type="subcellular location">
    <subcellularLocation>
        <location evidence="2">Cell membrane</location>
        <topology evidence="2">Multi-pass membrane protein</topology>
    </subcellularLocation>
</comment>
<evidence type="ECO:0000256" key="5">
    <source>
        <dbReference type="ARBA" id="ARBA00022553"/>
    </source>
</evidence>
<dbReference type="SMART" id="SM00304">
    <property type="entry name" value="HAMP"/>
    <property type="match status" value="1"/>
</dbReference>
<dbReference type="Pfam" id="PF00672">
    <property type="entry name" value="HAMP"/>
    <property type="match status" value="1"/>
</dbReference>
<dbReference type="Pfam" id="PF00989">
    <property type="entry name" value="PAS"/>
    <property type="match status" value="1"/>
</dbReference>
<name>A0A7X6I9K4_9BACT</name>
<dbReference type="CDD" id="cd00082">
    <property type="entry name" value="HisKA"/>
    <property type="match status" value="1"/>
</dbReference>
<evidence type="ECO:0000256" key="10">
    <source>
        <dbReference type="ARBA" id="ARBA00022840"/>
    </source>
</evidence>
<feature type="coiled-coil region" evidence="14">
    <location>
        <begin position="364"/>
        <end position="391"/>
    </location>
</feature>
<keyword evidence="6" id="KW-0808">Transferase</keyword>
<dbReference type="Pfam" id="PF19312">
    <property type="entry name" value="NtrY_N"/>
    <property type="match status" value="1"/>
</dbReference>
<dbReference type="EMBL" id="VTOW01000001">
    <property type="protein sequence ID" value="NKE69414.1"/>
    <property type="molecule type" value="Genomic_DNA"/>
</dbReference>
<dbReference type="GO" id="GO:0000155">
    <property type="term" value="F:phosphorelay sensor kinase activity"/>
    <property type="evidence" value="ECO:0007669"/>
    <property type="project" value="InterPro"/>
</dbReference>
<dbReference type="InterPro" id="IPR003661">
    <property type="entry name" value="HisK_dim/P_dom"/>
</dbReference>
<dbReference type="Gene3D" id="3.30.565.10">
    <property type="entry name" value="Histidine kinase-like ATPase, C-terminal domain"/>
    <property type="match status" value="1"/>
</dbReference>
<dbReference type="SMART" id="SM00091">
    <property type="entry name" value="PAS"/>
    <property type="match status" value="1"/>
</dbReference>
<dbReference type="InterPro" id="IPR013767">
    <property type="entry name" value="PAS_fold"/>
</dbReference>
<dbReference type="RefSeq" id="WP_168057713.1">
    <property type="nucleotide sequence ID" value="NZ_VTOW01000001.1"/>
</dbReference>
<dbReference type="GO" id="GO:0030295">
    <property type="term" value="F:protein kinase activator activity"/>
    <property type="evidence" value="ECO:0007669"/>
    <property type="project" value="TreeGrafter"/>
</dbReference>
<dbReference type="GO" id="GO:0007234">
    <property type="term" value="P:osmosensory signaling via phosphorelay pathway"/>
    <property type="evidence" value="ECO:0007669"/>
    <property type="project" value="TreeGrafter"/>
</dbReference>
<evidence type="ECO:0000256" key="6">
    <source>
        <dbReference type="ARBA" id="ARBA00022679"/>
    </source>
</evidence>
<dbReference type="InterPro" id="IPR017232">
    <property type="entry name" value="NtrY"/>
</dbReference>
<accession>A0A7X6I9K4</accession>
<dbReference type="Gene3D" id="6.10.340.10">
    <property type="match status" value="1"/>
</dbReference>
<feature type="domain" description="HAMP" evidence="18">
    <location>
        <begin position="324"/>
        <end position="376"/>
    </location>
</feature>
<evidence type="ECO:0000256" key="11">
    <source>
        <dbReference type="ARBA" id="ARBA00022989"/>
    </source>
</evidence>
<dbReference type="Gene3D" id="3.30.450.20">
    <property type="entry name" value="PAS domain"/>
    <property type="match status" value="1"/>
</dbReference>
<evidence type="ECO:0000256" key="12">
    <source>
        <dbReference type="ARBA" id="ARBA00023012"/>
    </source>
</evidence>
<dbReference type="InterPro" id="IPR036097">
    <property type="entry name" value="HisK_dim/P_sf"/>
</dbReference>
<dbReference type="Gene3D" id="1.10.287.130">
    <property type="match status" value="1"/>
</dbReference>
<dbReference type="InterPro" id="IPR036890">
    <property type="entry name" value="HATPase_C_sf"/>
</dbReference>
<dbReference type="GO" id="GO:0000156">
    <property type="term" value="F:phosphorelay response regulator activity"/>
    <property type="evidence" value="ECO:0007669"/>
    <property type="project" value="TreeGrafter"/>
</dbReference>
<keyword evidence="7 15" id="KW-0812">Transmembrane</keyword>
<dbReference type="SMART" id="SM00388">
    <property type="entry name" value="HisKA"/>
    <property type="match status" value="1"/>
</dbReference>
<evidence type="ECO:0000313" key="19">
    <source>
        <dbReference type="EMBL" id="NKE69414.1"/>
    </source>
</evidence>
<dbReference type="GO" id="GO:0006355">
    <property type="term" value="P:regulation of DNA-templated transcription"/>
    <property type="evidence" value="ECO:0007669"/>
    <property type="project" value="InterPro"/>
</dbReference>
<keyword evidence="8" id="KW-0547">Nucleotide-binding</keyword>
<evidence type="ECO:0000256" key="1">
    <source>
        <dbReference type="ARBA" id="ARBA00000085"/>
    </source>
</evidence>
<dbReference type="SUPFAM" id="SSF47384">
    <property type="entry name" value="Homodimeric domain of signal transducing histidine kinase"/>
    <property type="match status" value="1"/>
</dbReference>
<sequence length="736" mass="82384">MNRSDLEKTAPPKSKGGLRPVLITALFLALSVSLTVLFFRGVEGPALFSTNILVLTLVNVNITLAILLILLLSRNLIKLYFERRQQPRRSSFKSKLVAAFIGLSMIPSILLFIVASGLLTSSIENWFSIQVEKSLGHSLEVAQGYYQKSEEHVSTLAQQTGRTIQERNLLEGPYEELVRTLEARQKEYDVEAIHLFTPAFHRFASTAKGIPDLPNAPFPATELLQRALRAGEPITTVQSTHRGDLIRGILPLKSNERVIALLVVDSRIPSSFVGKMEEIKKALEDYKQLKAFKNPIKGSYILSFFIIVLLIIFSATWFGLYLARGITVPLQKLAEGTEAVAQGNLAVQIDVQANDELGVLVDSFNKMTADLKQTQEKVKEANRSLTESNLELESRRAYMEGILQNIAAGVISVNEKGIITTFNPSAERILNICAAEAVGEAYIPFFSGRKMEPMADLLDKIQQLKKTALEEQVHLEVRKKSLTLRTAVSLLQGEDQRFLGGVIVFDDLSELIRAQKLATWQEVAQRIAHEIKNPLTPIQLSAERLRKKYYEHSSDFDKIFDESTRIVINEVHDLKNLVDEFSNFARMPAPRPTLQKIEPILKEVIVLYQSAHKDITITAQFDETAPPLNLDREQIKRLFVNLLDNAVDAMNREGGLSLQSSYDQAQQKVRIEVADEGSGISPEDLDKLFLPYFSRKKTGTGLGLAIVHRIVIDHNGQIRAVPRQPKGTTFVVEFPV</sequence>
<evidence type="ECO:0000256" key="7">
    <source>
        <dbReference type="ARBA" id="ARBA00022692"/>
    </source>
</evidence>
<dbReference type="InterPro" id="IPR003594">
    <property type="entry name" value="HATPase_dom"/>
</dbReference>
<dbReference type="PRINTS" id="PR00344">
    <property type="entry name" value="BCTRLSENSOR"/>
</dbReference>
<reference evidence="19 20" key="1">
    <citation type="journal article" date="2020" name="Nature">
        <title>Bacterial chemolithoautotrophy via manganese oxidation.</title>
        <authorList>
            <person name="Yu H."/>
            <person name="Leadbetter J.R."/>
        </authorList>
    </citation>
    <scope>NUCLEOTIDE SEQUENCE [LARGE SCALE GENOMIC DNA]</scope>
    <source>
        <strain evidence="19 20">Mn-1</strain>
    </source>
</reference>
<comment type="caution">
    <text evidence="19">The sequence shown here is derived from an EMBL/GenBank/DDBJ whole genome shotgun (WGS) entry which is preliminary data.</text>
</comment>
<dbReference type="GO" id="GO:0005886">
    <property type="term" value="C:plasma membrane"/>
    <property type="evidence" value="ECO:0007669"/>
    <property type="project" value="UniProtKB-SubCell"/>
</dbReference>
<feature type="transmembrane region" description="Helical" evidence="15">
    <location>
        <begin position="96"/>
        <end position="119"/>
    </location>
</feature>
<evidence type="ECO:0000259" key="16">
    <source>
        <dbReference type="PROSITE" id="PS50109"/>
    </source>
</evidence>
<dbReference type="SUPFAM" id="SSF158472">
    <property type="entry name" value="HAMP domain-like"/>
    <property type="match status" value="1"/>
</dbReference>
<dbReference type="CDD" id="cd00130">
    <property type="entry name" value="PAS"/>
    <property type="match status" value="1"/>
</dbReference>
<dbReference type="Pfam" id="PF00512">
    <property type="entry name" value="HisKA"/>
    <property type="match status" value="1"/>
</dbReference>
<dbReference type="GO" id="GO:0005524">
    <property type="term" value="F:ATP binding"/>
    <property type="evidence" value="ECO:0007669"/>
    <property type="project" value="UniProtKB-KW"/>
</dbReference>
<evidence type="ECO:0000313" key="20">
    <source>
        <dbReference type="Proteomes" id="UP000534783"/>
    </source>
</evidence>
<keyword evidence="13 15" id="KW-0472">Membrane</keyword>
<evidence type="ECO:0000256" key="13">
    <source>
        <dbReference type="ARBA" id="ARBA00023136"/>
    </source>
</evidence>
<dbReference type="InterPro" id="IPR005467">
    <property type="entry name" value="His_kinase_dom"/>
</dbReference>
<dbReference type="InterPro" id="IPR004358">
    <property type="entry name" value="Sig_transdc_His_kin-like_C"/>
</dbReference>
<protein>
    <recommendedName>
        <fullName evidence="3">histidine kinase</fullName>
        <ecNumber evidence="3">2.7.13.3</ecNumber>
    </recommendedName>
</protein>
<evidence type="ECO:0000256" key="2">
    <source>
        <dbReference type="ARBA" id="ARBA00004651"/>
    </source>
</evidence>
<keyword evidence="11 15" id="KW-1133">Transmembrane helix</keyword>
<dbReference type="EC" id="2.7.13.3" evidence="3"/>
<dbReference type="AlphaFoldDB" id="A0A7X6I9K4"/>
<dbReference type="PROSITE" id="PS50109">
    <property type="entry name" value="HIS_KIN"/>
    <property type="match status" value="1"/>
</dbReference>
<evidence type="ECO:0000256" key="4">
    <source>
        <dbReference type="ARBA" id="ARBA00022475"/>
    </source>
</evidence>
<evidence type="ECO:0000256" key="8">
    <source>
        <dbReference type="ARBA" id="ARBA00022741"/>
    </source>
</evidence>
<evidence type="ECO:0000256" key="15">
    <source>
        <dbReference type="SAM" id="Phobius"/>
    </source>
</evidence>
<evidence type="ECO:0000256" key="9">
    <source>
        <dbReference type="ARBA" id="ARBA00022777"/>
    </source>
</evidence>
<evidence type="ECO:0000256" key="3">
    <source>
        <dbReference type="ARBA" id="ARBA00012438"/>
    </source>
</evidence>
<evidence type="ECO:0000256" key="14">
    <source>
        <dbReference type="SAM" id="Coils"/>
    </source>
</evidence>
<feature type="transmembrane region" description="Helical" evidence="15">
    <location>
        <begin position="300"/>
        <end position="323"/>
    </location>
</feature>
<dbReference type="SUPFAM" id="SSF55785">
    <property type="entry name" value="PYP-like sensor domain (PAS domain)"/>
    <property type="match status" value="1"/>
</dbReference>
<keyword evidence="10" id="KW-0067">ATP-binding</keyword>
<dbReference type="NCBIfam" id="TIGR00229">
    <property type="entry name" value="sensory_box"/>
    <property type="match status" value="1"/>
</dbReference>
<dbReference type="CDD" id="cd06225">
    <property type="entry name" value="HAMP"/>
    <property type="match status" value="1"/>
</dbReference>
<keyword evidence="20" id="KW-1185">Reference proteome</keyword>
<proteinExistence type="predicted"/>
<dbReference type="Proteomes" id="UP000534783">
    <property type="component" value="Unassembled WGS sequence"/>
</dbReference>